<reference evidence="2" key="1">
    <citation type="submission" date="2022-10" db="EMBL/GenBank/DDBJ databases">
        <authorList>
            <person name="Hyden B.L."/>
            <person name="Feng K."/>
            <person name="Yates T."/>
            <person name="Jawdy S."/>
            <person name="Smart L.B."/>
            <person name="Muchero W."/>
        </authorList>
    </citation>
    <scope>NUCLEOTIDE SEQUENCE</scope>
    <source>
        <tissue evidence="2">Shoot tip</tissue>
    </source>
</reference>
<organism evidence="2 3">
    <name type="scientific">Salix suchowensis</name>
    <dbReference type="NCBI Taxonomy" id="1278906"/>
    <lineage>
        <taxon>Eukaryota</taxon>
        <taxon>Viridiplantae</taxon>
        <taxon>Streptophyta</taxon>
        <taxon>Embryophyta</taxon>
        <taxon>Tracheophyta</taxon>
        <taxon>Spermatophyta</taxon>
        <taxon>Magnoliopsida</taxon>
        <taxon>eudicotyledons</taxon>
        <taxon>Gunneridae</taxon>
        <taxon>Pentapetalae</taxon>
        <taxon>rosids</taxon>
        <taxon>fabids</taxon>
        <taxon>Malpighiales</taxon>
        <taxon>Salicaceae</taxon>
        <taxon>Saliceae</taxon>
        <taxon>Salix</taxon>
    </lineage>
</organism>
<proteinExistence type="predicted"/>
<comment type="caution">
    <text evidence="2">The sequence shown here is derived from an EMBL/GenBank/DDBJ whole genome shotgun (WGS) entry which is preliminary data.</text>
</comment>
<name>A0ABQ8ZN02_9ROSI</name>
<keyword evidence="1" id="KW-0472">Membrane</keyword>
<keyword evidence="1" id="KW-1133">Transmembrane helix</keyword>
<keyword evidence="1" id="KW-0812">Transmembrane</keyword>
<evidence type="ECO:0000313" key="2">
    <source>
        <dbReference type="EMBL" id="KAJ6303221.1"/>
    </source>
</evidence>
<protein>
    <submittedName>
        <fullName evidence="2">Uncharacterized protein</fullName>
    </submittedName>
</protein>
<dbReference type="EMBL" id="JAPFFI010000027">
    <property type="protein sequence ID" value="KAJ6303221.1"/>
    <property type="molecule type" value="Genomic_DNA"/>
</dbReference>
<feature type="transmembrane region" description="Helical" evidence="1">
    <location>
        <begin position="14"/>
        <end position="33"/>
    </location>
</feature>
<sequence length="49" mass="5896">MPQWEDDLWLGDRFFRVVFPYLFSFVHVGISDLSHMKITPRLILKSMLI</sequence>
<dbReference type="Proteomes" id="UP001141253">
    <property type="component" value="Chromosome 16"/>
</dbReference>
<accession>A0ABQ8ZN02</accession>
<evidence type="ECO:0000256" key="1">
    <source>
        <dbReference type="SAM" id="Phobius"/>
    </source>
</evidence>
<gene>
    <name evidence="2" type="ORF">OIU77_017160</name>
</gene>
<evidence type="ECO:0000313" key="3">
    <source>
        <dbReference type="Proteomes" id="UP001141253"/>
    </source>
</evidence>
<reference evidence="2" key="2">
    <citation type="journal article" date="2023" name="Int. J. Mol. Sci.">
        <title>De Novo Assembly and Annotation of 11 Diverse Shrub Willow (Salix) Genomes Reveals Novel Gene Organization in Sex-Linked Regions.</title>
        <authorList>
            <person name="Hyden B."/>
            <person name="Feng K."/>
            <person name="Yates T.B."/>
            <person name="Jawdy S."/>
            <person name="Cereghino C."/>
            <person name="Smart L.B."/>
            <person name="Muchero W."/>
        </authorList>
    </citation>
    <scope>NUCLEOTIDE SEQUENCE</scope>
    <source>
        <tissue evidence="2">Shoot tip</tissue>
    </source>
</reference>
<keyword evidence="3" id="KW-1185">Reference proteome</keyword>